<organism evidence="11 12">
    <name type="scientific">Caproicibacterium argilliputei</name>
    <dbReference type="NCBI Taxonomy" id="3030016"/>
    <lineage>
        <taxon>Bacteria</taxon>
        <taxon>Bacillati</taxon>
        <taxon>Bacillota</taxon>
        <taxon>Clostridia</taxon>
        <taxon>Eubacteriales</taxon>
        <taxon>Oscillospiraceae</taxon>
        <taxon>Caproicibacterium</taxon>
    </lineage>
</organism>
<keyword evidence="6" id="KW-0131">Cell cycle</keyword>
<evidence type="ECO:0000256" key="1">
    <source>
        <dbReference type="ARBA" id="ARBA00004496"/>
    </source>
</evidence>
<dbReference type="RefSeq" id="WP_275847010.1">
    <property type="nucleotide sequence ID" value="NZ_CP135996.1"/>
</dbReference>
<dbReference type="GO" id="GO:0000921">
    <property type="term" value="P:septin ring assembly"/>
    <property type="evidence" value="ECO:0007669"/>
    <property type="project" value="TreeGrafter"/>
</dbReference>
<evidence type="ECO:0000256" key="7">
    <source>
        <dbReference type="ARBA" id="ARBA00024910"/>
    </source>
</evidence>
<dbReference type="PANTHER" id="PTHR34981:SF1">
    <property type="entry name" value="CELL DIVISION PROTEIN ZAPA"/>
    <property type="match status" value="1"/>
</dbReference>
<dbReference type="SUPFAM" id="SSF102829">
    <property type="entry name" value="Cell division protein ZapA-like"/>
    <property type="match status" value="1"/>
</dbReference>
<reference evidence="11" key="2">
    <citation type="submission" date="2024-06" db="EMBL/GenBank/DDBJ databases">
        <title>Caproicibacterium argilliputei sp. nov, a novel caproic acid producing anaerobic bacterium isolated from pit mud.</title>
        <authorList>
            <person name="Xia S."/>
        </authorList>
    </citation>
    <scope>NUCLEOTIDE SEQUENCE</scope>
    <source>
        <strain evidence="11">ZCY20-5</strain>
    </source>
</reference>
<dbReference type="InterPro" id="IPR036192">
    <property type="entry name" value="Cell_div_ZapA-like_sf"/>
</dbReference>
<dbReference type="KEGG" id="carl:PXC00_00280"/>
<keyword evidence="3" id="KW-0963">Cytoplasm</keyword>
<dbReference type="InterPro" id="IPR053712">
    <property type="entry name" value="Bac_CellDiv_Activator"/>
</dbReference>
<evidence type="ECO:0000256" key="2">
    <source>
        <dbReference type="ARBA" id="ARBA00015195"/>
    </source>
</evidence>
<sequence>MSKNSIRLTICGTECAVGTDDNEAYVRSIASEVQDCMQNLSRQNETASGAVIAIVAALSFCDDYHKANQTAETLREQIKGYLEDSSQARLEAETAQKEVARLKQEVASLRARLGEADADASDSVADAPVQRTSGSFSRPKREDGEPEGAFLQHFEEKEEPLEAEEAQND</sequence>
<dbReference type="EMBL" id="CP135996">
    <property type="protein sequence ID" value="WOC32337.1"/>
    <property type="molecule type" value="Genomic_DNA"/>
</dbReference>
<comment type="function">
    <text evidence="7">Activator of cell division through the inhibition of FtsZ GTPase activity, therefore promoting FtsZ assembly into bundles of protofilaments necessary for the formation of the division Z ring. It is recruited early at mid-cell but it is not essential for cell division.</text>
</comment>
<name>A0AA97D9X3_9FIRM</name>
<dbReference type="AlphaFoldDB" id="A0AA97D9X3"/>
<evidence type="ECO:0000256" key="3">
    <source>
        <dbReference type="ARBA" id="ARBA00022490"/>
    </source>
</evidence>
<evidence type="ECO:0000256" key="8">
    <source>
        <dbReference type="ARBA" id="ARBA00026068"/>
    </source>
</evidence>
<evidence type="ECO:0000313" key="11">
    <source>
        <dbReference type="EMBL" id="WOC32337.1"/>
    </source>
</evidence>
<dbReference type="InterPro" id="IPR007838">
    <property type="entry name" value="Cell_div_ZapA-like"/>
</dbReference>
<dbReference type="Gene3D" id="6.10.250.790">
    <property type="match status" value="1"/>
</dbReference>
<accession>A0AA97D9X3</accession>
<dbReference type="PANTHER" id="PTHR34981">
    <property type="entry name" value="CELL DIVISION PROTEIN ZAPA"/>
    <property type="match status" value="1"/>
</dbReference>
<evidence type="ECO:0000256" key="4">
    <source>
        <dbReference type="ARBA" id="ARBA00022618"/>
    </source>
</evidence>
<evidence type="ECO:0000256" key="6">
    <source>
        <dbReference type="ARBA" id="ARBA00023306"/>
    </source>
</evidence>
<gene>
    <name evidence="11" type="primary">zapA</name>
    <name evidence="11" type="ORF">PXC00_00280</name>
</gene>
<keyword evidence="5" id="KW-0717">Septation</keyword>
<evidence type="ECO:0000256" key="10">
    <source>
        <dbReference type="SAM" id="MobiDB-lite"/>
    </source>
</evidence>
<reference evidence="11" key="1">
    <citation type="submission" date="2023-09" db="EMBL/GenBank/DDBJ databases">
        <authorList>
            <person name="Zeng C."/>
        </authorList>
    </citation>
    <scope>NUCLEOTIDE SEQUENCE</scope>
    <source>
        <strain evidence="11">ZCY20-5</strain>
    </source>
</reference>
<proteinExistence type="predicted"/>
<dbReference type="Pfam" id="PF05164">
    <property type="entry name" value="ZapA"/>
    <property type="match status" value="1"/>
</dbReference>
<comment type="subunit">
    <text evidence="8">Homodimer. Interacts with FtsZ.</text>
</comment>
<dbReference type="Proteomes" id="UP001300604">
    <property type="component" value="Chromosome"/>
</dbReference>
<dbReference type="GO" id="GO:0030428">
    <property type="term" value="C:cell septum"/>
    <property type="evidence" value="ECO:0007669"/>
    <property type="project" value="TreeGrafter"/>
</dbReference>
<dbReference type="GO" id="GO:0032153">
    <property type="term" value="C:cell division site"/>
    <property type="evidence" value="ECO:0007669"/>
    <property type="project" value="TreeGrafter"/>
</dbReference>
<evidence type="ECO:0000256" key="9">
    <source>
        <dbReference type="ARBA" id="ARBA00033158"/>
    </source>
</evidence>
<feature type="region of interest" description="Disordered" evidence="10">
    <location>
        <begin position="114"/>
        <end position="169"/>
    </location>
</feature>
<evidence type="ECO:0000313" key="12">
    <source>
        <dbReference type="Proteomes" id="UP001300604"/>
    </source>
</evidence>
<protein>
    <recommendedName>
        <fullName evidence="2">Cell division protein ZapA</fullName>
    </recommendedName>
    <alternativeName>
        <fullName evidence="9">Z ring-associated protein ZapA</fullName>
    </alternativeName>
</protein>
<dbReference type="GO" id="GO:0005829">
    <property type="term" value="C:cytosol"/>
    <property type="evidence" value="ECO:0007669"/>
    <property type="project" value="TreeGrafter"/>
</dbReference>
<keyword evidence="12" id="KW-1185">Reference proteome</keyword>
<feature type="compositionally biased region" description="Acidic residues" evidence="10">
    <location>
        <begin position="157"/>
        <end position="169"/>
    </location>
</feature>
<dbReference type="GO" id="GO:0043093">
    <property type="term" value="P:FtsZ-dependent cytokinesis"/>
    <property type="evidence" value="ECO:0007669"/>
    <property type="project" value="TreeGrafter"/>
</dbReference>
<keyword evidence="4 11" id="KW-0132">Cell division</keyword>
<evidence type="ECO:0000256" key="5">
    <source>
        <dbReference type="ARBA" id="ARBA00023210"/>
    </source>
</evidence>
<comment type="subcellular location">
    <subcellularLocation>
        <location evidence="1">Cytoplasm</location>
    </subcellularLocation>
</comment>
<dbReference type="GO" id="GO:0000917">
    <property type="term" value="P:division septum assembly"/>
    <property type="evidence" value="ECO:0007669"/>
    <property type="project" value="UniProtKB-KW"/>
</dbReference>